<keyword evidence="1" id="KW-1133">Transmembrane helix</keyword>
<gene>
    <name evidence="2" type="ORF">BN1221_01284c</name>
</gene>
<dbReference type="NCBIfam" id="NF008278">
    <property type="entry name" value="PRK11056.1"/>
    <property type="match status" value="1"/>
</dbReference>
<dbReference type="STRING" id="1109412.BN1221_01284c"/>
<dbReference type="InterPro" id="IPR009867">
    <property type="entry name" value="DUF1422"/>
</dbReference>
<reference evidence="3" key="1">
    <citation type="submission" date="2015-01" db="EMBL/GenBank/DDBJ databases">
        <authorList>
            <person name="Paterson Steve"/>
        </authorList>
    </citation>
    <scope>NUCLEOTIDE SEQUENCE [LARGE SCALE GENOMIC DNA]</scope>
    <source>
        <strain evidence="3">OBR1</strain>
    </source>
</reference>
<name>A0A0G4JT10_9GAMM</name>
<keyword evidence="1" id="KW-0472">Membrane</keyword>
<evidence type="ECO:0000256" key="1">
    <source>
        <dbReference type="SAM" id="Phobius"/>
    </source>
</evidence>
<dbReference type="Proteomes" id="UP000044377">
    <property type="component" value="Unassembled WGS sequence"/>
</dbReference>
<organism evidence="2 3">
    <name type="scientific">Brenneria goodwinii</name>
    <dbReference type="NCBI Taxonomy" id="1109412"/>
    <lineage>
        <taxon>Bacteria</taxon>
        <taxon>Pseudomonadati</taxon>
        <taxon>Pseudomonadota</taxon>
        <taxon>Gammaproteobacteria</taxon>
        <taxon>Enterobacterales</taxon>
        <taxon>Pectobacteriaceae</taxon>
        <taxon>Brenneria</taxon>
    </lineage>
</organism>
<protein>
    <submittedName>
        <fullName evidence="2">Putative inner membrane protein</fullName>
    </submittedName>
</protein>
<proteinExistence type="predicted"/>
<dbReference type="OrthoDB" id="6215223at2"/>
<keyword evidence="1" id="KW-0812">Transmembrane</keyword>
<sequence length="127" mass="13799">MTEQSHHHRGKGTLILALVAGLSINGSFSALFSALVPFSIFPIIALILSVYCLHQRYMSHSMSEEAPLLVAACFLLGLLLYSAIVRVEYPDIGSNFVPSILCVALVLWIGFKLRARGAAKQDDAPEV</sequence>
<keyword evidence="3" id="KW-1185">Reference proteome</keyword>
<dbReference type="EMBL" id="CGIG01000001">
    <property type="protein sequence ID" value="CPR15035.1"/>
    <property type="molecule type" value="Genomic_DNA"/>
</dbReference>
<evidence type="ECO:0000313" key="2">
    <source>
        <dbReference type="EMBL" id="CPR15035.1"/>
    </source>
</evidence>
<evidence type="ECO:0000313" key="3">
    <source>
        <dbReference type="Proteomes" id="UP000044377"/>
    </source>
</evidence>
<dbReference type="RefSeq" id="WP_048636598.1">
    <property type="nucleotide sequence ID" value="NZ_CGIG01000001.1"/>
</dbReference>
<feature type="transmembrane region" description="Helical" evidence="1">
    <location>
        <begin position="12"/>
        <end position="28"/>
    </location>
</feature>
<dbReference type="Pfam" id="PF07226">
    <property type="entry name" value="DUF1422"/>
    <property type="match status" value="1"/>
</dbReference>
<feature type="transmembrane region" description="Helical" evidence="1">
    <location>
        <begin position="34"/>
        <end position="54"/>
    </location>
</feature>
<feature type="transmembrane region" description="Helical" evidence="1">
    <location>
        <begin position="92"/>
        <end position="111"/>
    </location>
</feature>
<feature type="transmembrane region" description="Helical" evidence="1">
    <location>
        <begin position="66"/>
        <end position="86"/>
    </location>
</feature>
<accession>A0A0G4JT10</accession>
<dbReference type="AlphaFoldDB" id="A0A0G4JT10"/>